<dbReference type="AlphaFoldDB" id="A0A444YB51"/>
<evidence type="ECO:0008006" key="3">
    <source>
        <dbReference type="Google" id="ProtNLM"/>
    </source>
</evidence>
<gene>
    <name evidence="1" type="ORF">Ahy_B07g087062</name>
</gene>
<dbReference type="Proteomes" id="UP000289738">
    <property type="component" value="Chromosome B07"/>
</dbReference>
<comment type="caution">
    <text evidence="1">The sequence shown here is derived from an EMBL/GenBank/DDBJ whole genome shotgun (WGS) entry which is preliminary data.</text>
</comment>
<evidence type="ECO:0000313" key="1">
    <source>
        <dbReference type="EMBL" id="RYQ99172.1"/>
    </source>
</evidence>
<protein>
    <recommendedName>
        <fullName evidence="3">FAR1 domain-containing protein</fullName>
    </recommendedName>
</protein>
<evidence type="ECO:0000313" key="2">
    <source>
        <dbReference type="Proteomes" id="UP000289738"/>
    </source>
</evidence>
<sequence length="128" mass="14853">MQLSNVTEVGSEEMDLGCELPDHGCLRKDEIPRVEMWFTQLQLAHEFYVSYAKKVGTTTCDKITKEPINQAIHYNRDGFRRSCVKAPTRKNTISAAGYKAMIYVKFDREKQEWVFFKVELRHSHSCGC</sequence>
<dbReference type="PANTHER" id="PTHR46328">
    <property type="entry name" value="FAR-RED IMPAIRED RESPONSIVE (FAR1) FAMILY PROTEIN-RELATED"/>
    <property type="match status" value="1"/>
</dbReference>
<dbReference type="EMBL" id="SDMP01000017">
    <property type="protein sequence ID" value="RYQ99172.1"/>
    <property type="molecule type" value="Genomic_DNA"/>
</dbReference>
<reference evidence="1 2" key="1">
    <citation type="submission" date="2019-01" db="EMBL/GenBank/DDBJ databases">
        <title>Sequencing of cultivated peanut Arachis hypogaea provides insights into genome evolution and oil improvement.</title>
        <authorList>
            <person name="Chen X."/>
        </authorList>
    </citation>
    <scope>NUCLEOTIDE SEQUENCE [LARGE SCALE GENOMIC DNA]</scope>
    <source>
        <strain evidence="2">cv. Fuhuasheng</strain>
        <tissue evidence="1">Leaves</tissue>
    </source>
</reference>
<keyword evidence="2" id="KW-1185">Reference proteome</keyword>
<proteinExistence type="predicted"/>
<name>A0A444YB51_ARAHY</name>
<organism evidence="1 2">
    <name type="scientific">Arachis hypogaea</name>
    <name type="common">Peanut</name>
    <dbReference type="NCBI Taxonomy" id="3818"/>
    <lineage>
        <taxon>Eukaryota</taxon>
        <taxon>Viridiplantae</taxon>
        <taxon>Streptophyta</taxon>
        <taxon>Embryophyta</taxon>
        <taxon>Tracheophyta</taxon>
        <taxon>Spermatophyta</taxon>
        <taxon>Magnoliopsida</taxon>
        <taxon>eudicotyledons</taxon>
        <taxon>Gunneridae</taxon>
        <taxon>Pentapetalae</taxon>
        <taxon>rosids</taxon>
        <taxon>fabids</taxon>
        <taxon>Fabales</taxon>
        <taxon>Fabaceae</taxon>
        <taxon>Papilionoideae</taxon>
        <taxon>50 kb inversion clade</taxon>
        <taxon>dalbergioids sensu lato</taxon>
        <taxon>Dalbergieae</taxon>
        <taxon>Pterocarpus clade</taxon>
        <taxon>Arachis</taxon>
    </lineage>
</organism>
<accession>A0A444YB51</accession>